<dbReference type="InterPro" id="IPR027417">
    <property type="entry name" value="P-loop_NTPase"/>
</dbReference>
<keyword evidence="3" id="KW-1185">Reference proteome</keyword>
<accession>A0A6L9SEF0</accession>
<name>A0A6L9SEF0_9ACTN</name>
<gene>
    <name evidence="2" type="ORF">G1H10_26810</name>
</gene>
<feature type="region of interest" description="Disordered" evidence="1">
    <location>
        <begin position="90"/>
        <end position="125"/>
    </location>
</feature>
<evidence type="ECO:0008006" key="4">
    <source>
        <dbReference type="Google" id="ProtNLM"/>
    </source>
</evidence>
<dbReference type="AlphaFoldDB" id="A0A6L9SEF0"/>
<evidence type="ECO:0000313" key="2">
    <source>
        <dbReference type="EMBL" id="NEE03785.1"/>
    </source>
</evidence>
<proteinExistence type="predicted"/>
<dbReference type="Proteomes" id="UP000475214">
    <property type="component" value="Unassembled WGS sequence"/>
</dbReference>
<dbReference type="EMBL" id="JAAGOA010000025">
    <property type="protein sequence ID" value="NEE03785.1"/>
    <property type="molecule type" value="Genomic_DNA"/>
</dbReference>
<dbReference type="RefSeq" id="WP_163743750.1">
    <property type="nucleotide sequence ID" value="NZ_JAAGOA010000025.1"/>
</dbReference>
<evidence type="ECO:0000256" key="1">
    <source>
        <dbReference type="SAM" id="MobiDB-lite"/>
    </source>
</evidence>
<reference evidence="2 3" key="1">
    <citation type="submission" date="2020-02" db="EMBL/GenBank/DDBJ databases">
        <authorList>
            <person name="Li X.-J."/>
            <person name="Han X.-M."/>
        </authorList>
    </citation>
    <scope>NUCLEOTIDE SEQUENCE [LARGE SCALE GENOMIC DNA]</scope>
    <source>
        <strain evidence="2 3">CCTCC AB 2017055</strain>
    </source>
</reference>
<protein>
    <recommendedName>
        <fullName evidence="4">AAA family ATPase</fullName>
    </recommendedName>
</protein>
<dbReference type="Gene3D" id="3.40.50.300">
    <property type="entry name" value="P-loop containing nucleotide triphosphate hydrolases"/>
    <property type="match status" value="1"/>
</dbReference>
<organism evidence="2 3">
    <name type="scientific">Phytoactinopolyspora halotolerans</name>
    <dbReference type="NCBI Taxonomy" id="1981512"/>
    <lineage>
        <taxon>Bacteria</taxon>
        <taxon>Bacillati</taxon>
        <taxon>Actinomycetota</taxon>
        <taxon>Actinomycetes</taxon>
        <taxon>Jiangellales</taxon>
        <taxon>Jiangellaceae</taxon>
        <taxon>Phytoactinopolyspora</taxon>
    </lineage>
</organism>
<dbReference type="SUPFAM" id="SSF52540">
    <property type="entry name" value="P-loop containing nucleoside triphosphate hydrolases"/>
    <property type="match status" value="1"/>
</dbReference>
<sequence length="408" mass="45588">MNYSLVERARNLFEFLKQTQRLKVSTPNSTDTYQRDGAVLWLGALPSHQVISSGHKAEELKPDDPILTIDRVPRMAPPQIDPELERWLDSELDDPEHPPGLRRSVLDSTELRSSDTSGVPTGEQPVHEVHLADRPEIHSRYETWLASWRIWAEEELRVRPVRAAYNELFDAYITSTGSPEEFELVLGVGCLTWTPDDHSAVKRHLLTCPARIEFDDDSGRLSVLRGEARESMKVELDMLDPGLIRTHETVNEVRAAAREIDAHPLERGEVSILIRRLVHSLDPDGEYHDDDAPGRTGNTANASFAPAVILRKRSQRGMVEIFDSIIAQLNEAEDVPAGIVPLVDADYVPPTEPSTEPGAKVLVDNETFLPMPVNEKQLQIIERVDHRSQVLVQGPPGTGKTHTAAALI</sequence>
<evidence type="ECO:0000313" key="3">
    <source>
        <dbReference type="Proteomes" id="UP000475214"/>
    </source>
</evidence>
<comment type="caution">
    <text evidence="2">The sequence shown here is derived from an EMBL/GenBank/DDBJ whole genome shotgun (WGS) entry which is preliminary data.</text>
</comment>
<feature type="compositionally biased region" description="Basic and acidic residues" evidence="1">
    <location>
        <begin position="90"/>
        <end position="99"/>
    </location>
</feature>